<evidence type="ECO:0000313" key="1">
    <source>
        <dbReference type="EMBL" id="EFN91716.1"/>
    </source>
</evidence>
<dbReference type="EMBL" id="ADFQ01000019">
    <property type="protein sequence ID" value="EFN91716.1"/>
    <property type="molecule type" value="Genomic_DNA"/>
</dbReference>
<accession>E1GUD3</accession>
<gene>
    <name evidence="1" type="ORF">HMPREF9018_0434</name>
</gene>
<name>E1GUD3_9BACT</name>
<proteinExistence type="predicted"/>
<evidence type="ECO:0000313" key="2">
    <source>
        <dbReference type="Proteomes" id="UP000016016"/>
    </source>
</evidence>
<dbReference type="Proteomes" id="UP000016016">
    <property type="component" value="Unassembled WGS sequence"/>
</dbReference>
<organism evidence="1 2">
    <name type="scientific">Prevotella amnii CRIS 21A-A</name>
    <dbReference type="NCBI Taxonomy" id="679191"/>
    <lineage>
        <taxon>Bacteria</taxon>
        <taxon>Pseudomonadati</taxon>
        <taxon>Bacteroidota</taxon>
        <taxon>Bacteroidia</taxon>
        <taxon>Bacteroidales</taxon>
        <taxon>Prevotellaceae</taxon>
        <taxon>Prevotella</taxon>
    </lineage>
</organism>
<reference evidence="1 2" key="1">
    <citation type="submission" date="2010-09" db="EMBL/GenBank/DDBJ databases">
        <authorList>
            <person name="Harkins D.M."/>
            <person name="Madupu R."/>
            <person name="Durkin A.S."/>
            <person name="Torralba M."/>
            <person name="Methe B."/>
            <person name="Sutton G.G."/>
            <person name="Nelson K.E."/>
        </authorList>
    </citation>
    <scope>NUCLEOTIDE SEQUENCE [LARGE SCALE GENOMIC DNA]</scope>
    <source>
        <strain evidence="1 2">CRIS 21A-A</strain>
    </source>
</reference>
<comment type="caution">
    <text evidence="1">The sequence shown here is derived from an EMBL/GenBank/DDBJ whole genome shotgun (WGS) entry which is preliminary data.</text>
</comment>
<dbReference type="AlphaFoldDB" id="E1GUD3"/>
<protein>
    <submittedName>
        <fullName evidence="1">Uncharacterized protein</fullName>
    </submittedName>
</protein>
<sequence length="65" mass="7734">MIKLVIKFTVQFSWGRRRRNSEDKLQIQHKIIKNNINRITYMAKRERYCFVGGTRKIKSGCTATT</sequence>